<evidence type="ECO:0000259" key="1">
    <source>
        <dbReference type="Pfam" id="PF00078"/>
    </source>
</evidence>
<evidence type="ECO:0000313" key="3">
    <source>
        <dbReference type="Proteomes" id="UP001066276"/>
    </source>
</evidence>
<dbReference type="InterPro" id="IPR000477">
    <property type="entry name" value="RT_dom"/>
</dbReference>
<feature type="domain" description="Reverse transcriptase" evidence="1">
    <location>
        <begin position="7"/>
        <end position="153"/>
    </location>
</feature>
<dbReference type="Pfam" id="PF00078">
    <property type="entry name" value="RVT_1"/>
    <property type="match status" value="1"/>
</dbReference>
<dbReference type="Proteomes" id="UP001066276">
    <property type="component" value="Chromosome 7"/>
</dbReference>
<evidence type="ECO:0000313" key="2">
    <source>
        <dbReference type="EMBL" id="KAJ1123799.1"/>
    </source>
</evidence>
<dbReference type="AlphaFoldDB" id="A0AAV7PAC4"/>
<gene>
    <name evidence="2" type="ORF">NDU88_002266</name>
</gene>
<proteinExistence type="predicted"/>
<dbReference type="EMBL" id="JANPWB010000011">
    <property type="protein sequence ID" value="KAJ1123799.1"/>
    <property type="molecule type" value="Genomic_DNA"/>
</dbReference>
<comment type="caution">
    <text evidence="2">The sequence shown here is derived from an EMBL/GenBank/DDBJ whole genome shotgun (WGS) entry which is preliminary data.</text>
</comment>
<name>A0AAV7PAC4_PLEWA</name>
<accession>A0AAV7PAC4</accession>
<protein>
    <recommendedName>
        <fullName evidence="1">Reverse transcriptase domain-containing protein</fullName>
    </recommendedName>
</protein>
<sequence>MLHEYELAFLNIKQAFDYVHWDYVCQVLEWMGLGCNYINWVKLLYTSLWARVRTEGYVSAETVLQWDMRQECLLSPLSFAITMGPLVCRLRQILHGWGTPIGNIVPLVSLFADNAIIYLRRPDISGPIMLKIMQKLSELLVLWVDSIKSALFSLDQLVDLPSGHLQNSALPWEVDSAKYLCTQIFNREQ</sequence>
<organism evidence="2 3">
    <name type="scientific">Pleurodeles waltl</name>
    <name type="common">Iberian ribbed newt</name>
    <dbReference type="NCBI Taxonomy" id="8319"/>
    <lineage>
        <taxon>Eukaryota</taxon>
        <taxon>Metazoa</taxon>
        <taxon>Chordata</taxon>
        <taxon>Craniata</taxon>
        <taxon>Vertebrata</taxon>
        <taxon>Euteleostomi</taxon>
        <taxon>Amphibia</taxon>
        <taxon>Batrachia</taxon>
        <taxon>Caudata</taxon>
        <taxon>Salamandroidea</taxon>
        <taxon>Salamandridae</taxon>
        <taxon>Pleurodelinae</taxon>
        <taxon>Pleurodeles</taxon>
    </lineage>
</organism>
<dbReference type="PANTHER" id="PTHR19446">
    <property type="entry name" value="REVERSE TRANSCRIPTASES"/>
    <property type="match status" value="1"/>
</dbReference>
<reference evidence="2" key="1">
    <citation type="journal article" date="2022" name="bioRxiv">
        <title>Sequencing and chromosome-scale assembly of the giantPleurodeles waltlgenome.</title>
        <authorList>
            <person name="Brown T."/>
            <person name="Elewa A."/>
            <person name="Iarovenko S."/>
            <person name="Subramanian E."/>
            <person name="Araus A.J."/>
            <person name="Petzold A."/>
            <person name="Susuki M."/>
            <person name="Suzuki K.-i.T."/>
            <person name="Hayashi T."/>
            <person name="Toyoda A."/>
            <person name="Oliveira C."/>
            <person name="Osipova E."/>
            <person name="Leigh N.D."/>
            <person name="Simon A."/>
            <person name="Yun M.H."/>
        </authorList>
    </citation>
    <scope>NUCLEOTIDE SEQUENCE</scope>
    <source>
        <strain evidence="2">20211129_DDA</strain>
        <tissue evidence="2">Liver</tissue>
    </source>
</reference>
<keyword evidence="3" id="KW-1185">Reference proteome</keyword>